<evidence type="ECO:0000313" key="2">
    <source>
        <dbReference type="Proteomes" id="UP000006591"/>
    </source>
</evidence>
<protein>
    <submittedName>
        <fullName evidence="1">Uncharacterized protein</fullName>
    </submittedName>
</protein>
<dbReference type="Proteomes" id="UP000006591">
    <property type="component" value="Chromosome 5"/>
</dbReference>
<dbReference type="HOGENOM" id="CLU_1974095_0_0_1"/>
<keyword evidence="2" id="KW-1185">Reference proteome</keyword>
<reference evidence="1" key="2">
    <citation type="submission" date="2018-04" db="EMBL/GenBank/DDBJ databases">
        <title>OnivRS2 (Oryza nivara Reference Sequence Version 2).</title>
        <authorList>
            <person name="Zhang J."/>
            <person name="Kudrna D."/>
            <person name="Lee S."/>
            <person name="Talag J."/>
            <person name="Rajasekar S."/>
            <person name="Welchert J."/>
            <person name="Hsing Y.-I."/>
            <person name="Wing R.A."/>
        </authorList>
    </citation>
    <scope>NUCLEOTIDE SEQUENCE [LARGE SCALE GENOMIC DNA]</scope>
    <source>
        <strain evidence="1">SL10</strain>
    </source>
</reference>
<dbReference type="Gramene" id="ONIVA05G03530.1">
    <property type="protein sequence ID" value="ONIVA05G03530.1"/>
    <property type="gene ID" value="ONIVA05G03530"/>
</dbReference>
<reference evidence="1" key="1">
    <citation type="submission" date="2015-04" db="UniProtKB">
        <authorList>
            <consortium name="EnsemblPlants"/>
        </authorList>
    </citation>
    <scope>IDENTIFICATION</scope>
    <source>
        <strain evidence="1">SL10</strain>
    </source>
</reference>
<name>A0A0E0H9I7_ORYNI</name>
<accession>A0A0E0H9I7</accession>
<dbReference type="AlphaFoldDB" id="A0A0E0H9I7"/>
<proteinExistence type="predicted"/>
<sequence>MAMNDVVVTLKKIRKDYMQTTSKGPQDNMVFREHIFMLSCKKDLTAHVVSSRPEMCLQFPPTFNAWDILGCANQICPHLRCRRRRNPVPHGGARSRWWRPRDEVDVVECRRASASAAAADDARGLKN</sequence>
<evidence type="ECO:0000313" key="1">
    <source>
        <dbReference type="EnsemblPlants" id="ONIVA05G03530.1"/>
    </source>
</evidence>
<organism evidence="1">
    <name type="scientific">Oryza nivara</name>
    <name type="common">Indian wild rice</name>
    <name type="synonym">Oryza sativa f. spontanea</name>
    <dbReference type="NCBI Taxonomy" id="4536"/>
    <lineage>
        <taxon>Eukaryota</taxon>
        <taxon>Viridiplantae</taxon>
        <taxon>Streptophyta</taxon>
        <taxon>Embryophyta</taxon>
        <taxon>Tracheophyta</taxon>
        <taxon>Spermatophyta</taxon>
        <taxon>Magnoliopsida</taxon>
        <taxon>Liliopsida</taxon>
        <taxon>Poales</taxon>
        <taxon>Poaceae</taxon>
        <taxon>BOP clade</taxon>
        <taxon>Oryzoideae</taxon>
        <taxon>Oryzeae</taxon>
        <taxon>Oryzinae</taxon>
        <taxon>Oryza</taxon>
    </lineage>
</organism>
<dbReference type="EnsemblPlants" id="ONIVA05G03530.1">
    <property type="protein sequence ID" value="ONIVA05G03530.1"/>
    <property type="gene ID" value="ONIVA05G03530"/>
</dbReference>